<accession>A0A4P6EFC8</accession>
<dbReference type="KEGG" id="mprt:ET475_11240"/>
<reference evidence="1 2" key="1">
    <citation type="submission" date="2019-01" db="EMBL/GenBank/DDBJ databases">
        <title>Genome sequencing of strain DFW100M-13.</title>
        <authorList>
            <person name="Heo J."/>
            <person name="Kim S.-J."/>
            <person name="Kim J.-S."/>
            <person name="Hong S.-B."/>
            <person name="Kwon S.-W."/>
        </authorList>
    </citation>
    <scope>NUCLEOTIDE SEQUENCE [LARGE SCALE GENOMIC DNA]</scope>
    <source>
        <strain evidence="1 2">DFW100M-13</strain>
    </source>
</reference>
<name>A0A4P6EFC8_9MICO</name>
<evidence type="ECO:0000313" key="1">
    <source>
        <dbReference type="EMBL" id="QAY60506.1"/>
    </source>
</evidence>
<dbReference type="RefSeq" id="WP_129390042.1">
    <property type="nucleotide sequence ID" value="NZ_CP035494.1"/>
</dbReference>
<gene>
    <name evidence="1" type="ORF">ET475_11240</name>
</gene>
<keyword evidence="2" id="KW-1185">Reference proteome</keyword>
<dbReference type="AlphaFoldDB" id="A0A4P6EFC8"/>
<dbReference type="Proteomes" id="UP000293995">
    <property type="component" value="Chromosome"/>
</dbReference>
<dbReference type="OrthoDB" id="3579062at2"/>
<evidence type="ECO:0000313" key="2">
    <source>
        <dbReference type="Proteomes" id="UP000293995"/>
    </source>
</evidence>
<dbReference type="EMBL" id="CP035494">
    <property type="protein sequence ID" value="QAY60506.1"/>
    <property type="molecule type" value="Genomic_DNA"/>
</dbReference>
<protein>
    <submittedName>
        <fullName evidence="1">Antitoxin</fullName>
    </submittedName>
</protein>
<sequence>MRTTVTLDPDTEAVVRRLMAQRGVSFKRALNDAIRAGTSPSADSEPHAYTRPRELGVPTVDLTHALRLAAESEDEELVKRMQAGR</sequence>
<organism evidence="1 2">
    <name type="scientific">Microbacterium protaetiae</name>
    <dbReference type="NCBI Taxonomy" id="2509458"/>
    <lineage>
        <taxon>Bacteria</taxon>
        <taxon>Bacillati</taxon>
        <taxon>Actinomycetota</taxon>
        <taxon>Actinomycetes</taxon>
        <taxon>Micrococcales</taxon>
        <taxon>Microbacteriaceae</taxon>
        <taxon>Microbacterium</taxon>
    </lineage>
</organism>
<proteinExistence type="predicted"/>